<keyword evidence="3" id="KW-1185">Reference proteome</keyword>
<organism evidence="2 3">
    <name type="scientific">Stachybotrys chartarum (strain CBS 109288 / IBT 7711)</name>
    <name type="common">Toxic black mold</name>
    <name type="synonym">Stilbospora chartarum</name>
    <dbReference type="NCBI Taxonomy" id="1280523"/>
    <lineage>
        <taxon>Eukaryota</taxon>
        <taxon>Fungi</taxon>
        <taxon>Dikarya</taxon>
        <taxon>Ascomycota</taxon>
        <taxon>Pezizomycotina</taxon>
        <taxon>Sordariomycetes</taxon>
        <taxon>Hypocreomycetidae</taxon>
        <taxon>Hypocreales</taxon>
        <taxon>Stachybotryaceae</taxon>
        <taxon>Stachybotrys</taxon>
    </lineage>
</organism>
<sequence>MRRYTARASALTVSGLGSQARRWRSYDREELTPEALRIQLESGLGNDVYAQSLKLNPEEKTITTASGDLPVSPVLDPAWMKARRGRQEAKRKPKQLLGNLRKKTASNPYVRALATPYRVCSQTGVGLPRYFLQDMEVVQHPTTGTPWWAPGPLATEFLIPSRRPAEAAEDNSTFKYSMAELVEQSDASKNAEQTDETTLSHEGNPNLKVEDPTKDLLTEAKSGHRPTAAVSRSDSVETISSEDASISAQISKSLEDQPWRPSRAPLTKYVLSRKTLLEKIGAPPQKLLPRMLAMRNGMASIVQPNSVTWRPDMSDVILTSLRRMLVDVLVLRTTDRDRPKINKHRFVTPVAAWEDVKSVKTRGCVLWLPKEGEEGGKGPYTTFDVEGAKYGKKMAVHDLRRLLGDEELERLKRESEMFKESEILVMSYWPSASVRSLHLLLWRLQGYLA</sequence>
<dbReference type="AlphaFoldDB" id="A0A084AHU2"/>
<evidence type="ECO:0000313" key="2">
    <source>
        <dbReference type="EMBL" id="KEY64871.1"/>
    </source>
</evidence>
<dbReference type="HOGENOM" id="CLU_033344_1_0_1"/>
<protein>
    <submittedName>
        <fullName evidence="2">Uncharacterized protein</fullName>
    </submittedName>
</protein>
<feature type="region of interest" description="Disordered" evidence="1">
    <location>
        <begin position="184"/>
        <end position="245"/>
    </location>
</feature>
<dbReference type="EMBL" id="KL648721">
    <property type="protein sequence ID" value="KEY64871.1"/>
    <property type="molecule type" value="Genomic_DNA"/>
</dbReference>
<dbReference type="Proteomes" id="UP000028045">
    <property type="component" value="Unassembled WGS sequence"/>
</dbReference>
<gene>
    <name evidence="2" type="ORF">S7711_03864</name>
</gene>
<reference evidence="2 3" key="1">
    <citation type="journal article" date="2014" name="BMC Genomics">
        <title>Comparative genome sequencing reveals chemotype-specific gene clusters in the toxigenic black mold Stachybotrys.</title>
        <authorList>
            <person name="Semeiks J."/>
            <person name="Borek D."/>
            <person name="Otwinowski Z."/>
            <person name="Grishin N.V."/>
        </authorList>
    </citation>
    <scope>NUCLEOTIDE SEQUENCE [LARGE SCALE GENOMIC DNA]</scope>
    <source>
        <strain evidence="3">CBS 109288 / IBT 7711</strain>
    </source>
</reference>
<name>A0A084AHU2_STACB</name>
<feature type="compositionally biased region" description="Basic and acidic residues" evidence="1">
    <location>
        <begin position="208"/>
        <end position="222"/>
    </location>
</feature>
<proteinExistence type="predicted"/>
<evidence type="ECO:0000256" key="1">
    <source>
        <dbReference type="SAM" id="MobiDB-lite"/>
    </source>
</evidence>
<feature type="compositionally biased region" description="Polar residues" evidence="1">
    <location>
        <begin position="230"/>
        <end position="245"/>
    </location>
</feature>
<dbReference type="OrthoDB" id="3363286at2759"/>
<accession>A0A084AHU2</accession>
<feature type="compositionally biased region" description="Polar residues" evidence="1">
    <location>
        <begin position="185"/>
        <end position="203"/>
    </location>
</feature>
<evidence type="ECO:0000313" key="3">
    <source>
        <dbReference type="Proteomes" id="UP000028045"/>
    </source>
</evidence>